<feature type="domain" description="C2 NT-type" evidence="2">
    <location>
        <begin position="88"/>
        <end position="236"/>
    </location>
</feature>
<proteinExistence type="predicted"/>
<dbReference type="InterPro" id="IPR048972">
    <property type="entry name" value="PMI1_PMIR1-2_C"/>
</dbReference>
<dbReference type="PROSITE" id="PS51840">
    <property type="entry name" value="C2_NT"/>
    <property type="match status" value="1"/>
</dbReference>
<evidence type="ECO:0000256" key="1">
    <source>
        <dbReference type="SAM" id="MobiDB-lite"/>
    </source>
</evidence>
<feature type="region of interest" description="Disordered" evidence="1">
    <location>
        <begin position="37"/>
        <end position="76"/>
    </location>
</feature>
<dbReference type="Pfam" id="PF21745">
    <property type="entry name" value="PMI1_PMIR1-2_C"/>
    <property type="match status" value="1"/>
</dbReference>
<feature type="compositionally biased region" description="Basic and acidic residues" evidence="1">
    <location>
        <begin position="66"/>
        <end position="76"/>
    </location>
</feature>
<dbReference type="EMBL" id="BSYO01000018">
    <property type="protein sequence ID" value="GMH18091.1"/>
    <property type="molecule type" value="Genomic_DNA"/>
</dbReference>
<evidence type="ECO:0000313" key="3">
    <source>
        <dbReference type="EMBL" id="GMH18091.1"/>
    </source>
</evidence>
<dbReference type="Pfam" id="PF10358">
    <property type="entry name" value="NT-C2"/>
    <property type="match status" value="1"/>
</dbReference>
<comment type="caution">
    <text evidence="3">The sequence shown here is derived from an EMBL/GenBank/DDBJ whole genome shotgun (WGS) entry which is preliminary data.</text>
</comment>
<keyword evidence="4" id="KW-1185">Reference proteome</keyword>
<feature type="compositionally biased region" description="Low complexity" evidence="1">
    <location>
        <begin position="38"/>
        <end position="50"/>
    </location>
</feature>
<dbReference type="InterPro" id="IPR039614">
    <property type="entry name" value="PMI1-like"/>
</dbReference>
<gene>
    <name evidence="3" type="ORF">Nepgr_019932</name>
</gene>
<feature type="compositionally biased region" description="Polar residues" evidence="1">
    <location>
        <begin position="798"/>
        <end position="809"/>
    </location>
</feature>
<feature type="region of interest" description="Disordered" evidence="1">
    <location>
        <begin position="771"/>
        <end position="809"/>
    </location>
</feature>
<dbReference type="PANTHER" id="PTHR33414:SF1">
    <property type="entry name" value="PROTEIN PLASTID MOVEMENT IMPAIRED 1-RELATED 1"/>
    <property type="match status" value="1"/>
</dbReference>
<dbReference type="AlphaFoldDB" id="A0AAD3XVV0"/>
<organism evidence="3 4">
    <name type="scientific">Nepenthes gracilis</name>
    <name type="common">Slender pitcher plant</name>
    <dbReference type="NCBI Taxonomy" id="150966"/>
    <lineage>
        <taxon>Eukaryota</taxon>
        <taxon>Viridiplantae</taxon>
        <taxon>Streptophyta</taxon>
        <taxon>Embryophyta</taxon>
        <taxon>Tracheophyta</taxon>
        <taxon>Spermatophyta</taxon>
        <taxon>Magnoliopsida</taxon>
        <taxon>eudicotyledons</taxon>
        <taxon>Gunneridae</taxon>
        <taxon>Pentapetalae</taxon>
        <taxon>Caryophyllales</taxon>
        <taxon>Nepenthaceae</taxon>
        <taxon>Nepenthes</taxon>
    </lineage>
</organism>
<name>A0AAD3XVV0_NEPGR</name>
<feature type="region of interest" description="Disordered" evidence="1">
    <location>
        <begin position="483"/>
        <end position="504"/>
    </location>
</feature>
<protein>
    <recommendedName>
        <fullName evidence="2">C2 NT-type domain-containing protein</fullName>
    </recommendedName>
</protein>
<reference evidence="3" key="1">
    <citation type="submission" date="2023-05" db="EMBL/GenBank/DDBJ databases">
        <title>Nepenthes gracilis genome sequencing.</title>
        <authorList>
            <person name="Fukushima K."/>
        </authorList>
    </citation>
    <scope>NUCLEOTIDE SEQUENCE</scope>
    <source>
        <strain evidence="3">SING2019-196</strain>
    </source>
</reference>
<feature type="compositionally biased region" description="Polar residues" evidence="1">
    <location>
        <begin position="494"/>
        <end position="503"/>
    </location>
</feature>
<evidence type="ECO:0000259" key="2">
    <source>
        <dbReference type="PROSITE" id="PS51840"/>
    </source>
</evidence>
<sequence>MMPKASAGKRSGDDSNDGKLLREIEAISKGLYLDRNASKNSVSTSTSRSKSINKVHVLEPNLKSRHGSDEPPNKDKKSFWNWKPLKALSHVRNRRFNCCFTLQVHKIESLPPDFDDLSLCVHWKRRDGEGVTNPVQVIEGVAEFEEGLNHTCSVYGSRSGPHHSAKYEAKHFLLYAAVHGNPQLDLGKHRVDLTRLLPLTLEELEEEKSSGKWTTTFKLLGKAKGAIMNVSFGYLVLRDNPGPAPNNKNVLELLSSKQNNETNARTLMKVSRADGKGMLPCASSLPFQGQKSLVTSQSTKDIKVLHEVLPVTKSELSDYLKVLDEKLDQESLDPSVANKAEPAVSNDQIEPVKPSLSVHFQSDSSKENLENDSKDSKYFVSQLGVPLHPEEKVQLDEDSANVVDGPAVESHDVAVDHTEVGEAAEEESNARAACGESNNVRDMVVIHDCNLEANAIYTKESLFEELESALNYAANLENSGFDSPEATSELADQENYSEANSNRMGRPLNLDDLAESVASEFLSMLGLEDSPFGLSSEGEPESPRERLLREFEKETMATGGSLFDFETGAGDESEYGYDAPFVSGWVGAEFDPSIGWADEIHQFESQGGMLRPRAKVLEDLETEALMREWGLNEEAFQSSPPNSTAGFGSPVYIPAEEPLQLPPLGDSLGPFIQTKNGGFLRSMNPALFRNAKSGGSLIMQVSSPVVVPAAMGSGFMEILQHLGSLGLEKLSMQANKLMPLEDITGTTMQQIAWQAAPELEGSMRQDLLHHESETDQLTSARLNGVKGKCSKHRPNKLSPRSATDNTDSEYVSLEDLAPLAMDKIEALSLEGLRIQSGMSQEESPSNISAHSVGEFSALKGGKRSNHAGSMGLEGAVGLQLLDLKGGSADVDGLMGLSITLDEWMRLDSGEIDEEEQMSERTSKILAAHHASYTDLTFVGKKGEKKKGRNSGKWCGLLGNNFTVALMVQLRDPLRDYEPVGMPMLALIQVERVFVPPKPKIYSTVAQVRTIDEEDDEPELIAKVEIKEQKIEEVVVVPQYKITEVHVAGLKTESGKKKLWGK</sequence>
<accession>A0AAD3XVV0</accession>
<evidence type="ECO:0000313" key="4">
    <source>
        <dbReference type="Proteomes" id="UP001279734"/>
    </source>
</evidence>
<dbReference type="InterPro" id="IPR019448">
    <property type="entry name" value="NT-C2"/>
</dbReference>
<dbReference type="Proteomes" id="UP001279734">
    <property type="component" value="Unassembled WGS sequence"/>
</dbReference>
<dbReference type="PANTHER" id="PTHR33414">
    <property type="entry name" value="PROTEIN PLASTID MOVEMENT IMPAIRED 1-RELATED 1"/>
    <property type="match status" value="1"/>
</dbReference>